<organism evidence="1 2">
    <name type="scientific">Pseudomonas cedrina subsp. cedrina</name>
    <dbReference type="NCBI Taxonomy" id="76762"/>
    <lineage>
        <taxon>Bacteria</taxon>
        <taxon>Pseudomonadati</taxon>
        <taxon>Pseudomonadota</taxon>
        <taxon>Gammaproteobacteria</taxon>
        <taxon>Pseudomonadales</taxon>
        <taxon>Pseudomonadaceae</taxon>
        <taxon>Pseudomonas</taxon>
    </lineage>
</organism>
<dbReference type="EMBL" id="MNPW01000003">
    <property type="protein sequence ID" value="ONH55821.1"/>
    <property type="molecule type" value="Genomic_DNA"/>
</dbReference>
<dbReference type="AlphaFoldDB" id="A0A1V2KG50"/>
<proteinExistence type="predicted"/>
<gene>
    <name evidence="1" type="ORF">BLL36_06820</name>
</gene>
<dbReference type="RefSeq" id="WP_076950736.1">
    <property type="nucleotide sequence ID" value="NZ_MNPW01000003.1"/>
</dbReference>
<dbReference type="OrthoDB" id="6997708at2"/>
<reference evidence="1 2" key="1">
    <citation type="submission" date="2016-10" db="EMBL/GenBank/DDBJ databases">
        <title>Pseudomonas lactis sp. nov. and Pseudomonas paralactis sp. nov., isolated from bovine raw milk.</title>
        <authorList>
            <person name="Von Neubeck M."/>
            <person name="Huptas C."/>
            <person name="Glueck C."/>
            <person name="Krewinkel M."/>
            <person name="Stoeckel M."/>
            <person name="Stressler T."/>
            <person name="Fischer L."/>
            <person name="Hinrichs J."/>
            <person name="Scherer S."/>
            <person name="Wenning M."/>
        </authorList>
    </citation>
    <scope>NUCLEOTIDE SEQUENCE [LARGE SCALE GENOMIC DNA]</scope>
    <source>
        <strain evidence="1 2">DSM 17516</strain>
    </source>
</reference>
<evidence type="ECO:0000313" key="1">
    <source>
        <dbReference type="EMBL" id="ONH55821.1"/>
    </source>
</evidence>
<name>A0A1V2KG50_PSECE</name>
<accession>A0A1V2KG50</accession>
<protein>
    <submittedName>
        <fullName evidence="1">Uncharacterized protein</fullName>
    </submittedName>
</protein>
<sequence length="89" mass="9980">MGKRKTVWPTDREIRLRFILFAVIDAASVQGVSAELLLPAHKLLRESPTEAQLLDALGEILDTDEMYGFRLPPGSEAEELMQTLKQPES</sequence>
<dbReference type="Proteomes" id="UP000189295">
    <property type="component" value="Unassembled WGS sequence"/>
</dbReference>
<evidence type="ECO:0000313" key="2">
    <source>
        <dbReference type="Proteomes" id="UP000189295"/>
    </source>
</evidence>
<comment type="caution">
    <text evidence="1">The sequence shown here is derived from an EMBL/GenBank/DDBJ whole genome shotgun (WGS) entry which is preliminary data.</text>
</comment>